<dbReference type="EMBL" id="JAKOGI010000298">
    <property type="protein sequence ID" value="KAJ8437481.1"/>
    <property type="molecule type" value="Genomic_DNA"/>
</dbReference>
<proteinExistence type="predicted"/>
<evidence type="ECO:0000313" key="1">
    <source>
        <dbReference type="EMBL" id="KAJ8437481.1"/>
    </source>
</evidence>
<name>A0A9Q1K6W9_9CARY</name>
<accession>A0A9Q1K6W9</accession>
<protein>
    <submittedName>
        <fullName evidence="1">Uncharacterized protein</fullName>
    </submittedName>
</protein>
<comment type="caution">
    <text evidence="1">The sequence shown here is derived from an EMBL/GenBank/DDBJ whole genome shotgun (WGS) entry which is preliminary data.</text>
</comment>
<organism evidence="1 2">
    <name type="scientific">Carnegiea gigantea</name>
    <dbReference type="NCBI Taxonomy" id="171969"/>
    <lineage>
        <taxon>Eukaryota</taxon>
        <taxon>Viridiplantae</taxon>
        <taxon>Streptophyta</taxon>
        <taxon>Embryophyta</taxon>
        <taxon>Tracheophyta</taxon>
        <taxon>Spermatophyta</taxon>
        <taxon>Magnoliopsida</taxon>
        <taxon>eudicotyledons</taxon>
        <taxon>Gunneridae</taxon>
        <taxon>Pentapetalae</taxon>
        <taxon>Caryophyllales</taxon>
        <taxon>Cactineae</taxon>
        <taxon>Cactaceae</taxon>
        <taxon>Cactoideae</taxon>
        <taxon>Echinocereeae</taxon>
        <taxon>Carnegiea</taxon>
    </lineage>
</organism>
<dbReference type="Proteomes" id="UP001153076">
    <property type="component" value="Unassembled WGS sequence"/>
</dbReference>
<reference evidence="1" key="1">
    <citation type="submission" date="2022-04" db="EMBL/GenBank/DDBJ databases">
        <title>Carnegiea gigantea Genome sequencing and assembly v2.</title>
        <authorList>
            <person name="Copetti D."/>
            <person name="Sanderson M.J."/>
            <person name="Burquez A."/>
            <person name="Wojciechowski M.F."/>
        </authorList>
    </citation>
    <scope>NUCLEOTIDE SEQUENCE</scope>
    <source>
        <strain evidence="1">SGP5-SGP5p</strain>
        <tissue evidence="1">Aerial part</tissue>
    </source>
</reference>
<sequence length="152" mass="16396">MNTLLTASQMNREAKMLCDKYFSKLKELVDVECGSVYGEDNVQQDGLSSVKSKFAEVIPENVIGSQELFKPTNLEGQRSTKAAAQNADVVLNGAPLCMNAHYAGPSSKGNVSTIAAVGYCPPFYFDPRTIGALAPMMFQSFIGQTPIKGAYN</sequence>
<evidence type="ECO:0000313" key="2">
    <source>
        <dbReference type="Proteomes" id="UP001153076"/>
    </source>
</evidence>
<dbReference type="AlphaFoldDB" id="A0A9Q1K6W9"/>
<gene>
    <name evidence="1" type="ORF">Cgig2_002982</name>
</gene>
<keyword evidence="2" id="KW-1185">Reference proteome</keyword>